<dbReference type="EnsemblPlants" id="AVESA.00010b.r2.2CG0273400.1">
    <property type="protein sequence ID" value="AVESA.00010b.r2.2CG0273400.1.CDS"/>
    <property type="gene ID" value="AVESA.00010b.r2.2CG0273400"/>
</dbReference>
<sequence length="105" mass="11817">MRGSNQAYAMIILFLVGLLAATFECRLEDERRSDHTNVIHTRANVINSTTSDQSKLRLKFCTWDLCGTAECFCCQILPDVPCFTKKEDCWAKCPMCNPNCPPPPA</sequence>
<keyword evidence="2" id="KW-1185">Reference proteome</keyword>
<accession>A0ACD5UMT0</accession>
<name>A0ACD5UMT0_AVESA</name>
<dbReference type="Proteomes" id="UP001732700">
    <property type="component" value="Chromosome 2C"/>
</dbReference>
<proteinExistence type="predicted"/>
<reference evidence="1" key="2">
    <citation type="submission" date="2025-09" db="UniProtKB">
        <authorList>
            <consortium name="EnsemblPlants"/>
        </authorList>
    </citation>
    <scope>IDENTIFICATION</scope>
</reference>
<evidence type="ECO:0000313" key="2">
    <source>
        <dbReference type="Proteomes" id="UP001732700"/>
    </source>
</evidence>
<reference evidence="1" key="1">
    <citation type="submission" date="2021-05" db="EMBL/GenBank/DDBJ databases">
        <authorList>
            <person name="Scholz U."/>
            <person name="Mascher M."/>
            <person name="Fiebig A."/>
        </authorList>
    </citation>
    <scope>NUCLEOTIDE SEQUENCE [LARGE SCALE GENOMIC DNA]</scope>
</reference>
<protein>
    <submittedName>
        <fullName evidence="1">Uncharacterized protein</fullName>
    </submittedName>
</protein>
<organism evidence="1 2">
    <name type="scientific">Avena sativa</name>
    <name type="common">Oat</name>
    <dbReference type="NCBI Taxonomy" id="4498"/>
    <lineage>
        <taxon>Eukaryota</taxon>
        <taxon>Viridiplantae</taxon>
        <taxon>Streptophyta</taxon>
        <taxon>Embryophyta</taxon>
        <taxon>Tracheophyta</taxon>
        <taxon>Spermatophyta</taxon>
        <taxon>Magnoliopsida</taxon>
        <taxon>Liliopsida</taxon>
        <taxon>Poales</taxon>
        <taxon>Poaceae</taxon>
        <taxon>BOP clade</taxon>
        <taxon>Pooideae</taxon>
        <taxon>Poodae</taxon>
        <taxon>Poeae</taxon>
        <taxon>Poeae Chloroplast Group 1 (Aveneae type)</taxon>
        <taxon>Aveninae</taxon>
        <taxon>Avena</taxon>
    </lineage>
</organism>
<evidence type="ECO:0000313" key="1">
    <source>
        <dbReference type="EnsemblPlants" id="AVESA.00010b.r2.2CG0273400.1.CDS"/>
    </source>
</evidence>